<reference evidence="2" key="1">
    <citation type="submission" date="2021-02" db="EMBL/GenBank/DDBJ databases">
        <authorList>
            <person name="Nowell W R."/>
        </authorList>
    </citation>
    <scope>NUCLEOTIDE SEQUENCE</scope>
</reference>
<dbReference type="PANTHER" id="PTHR11177:SF317">
    <property type="entry name" value="CHITINASE 12-RELATED"/>
    <property type="match status" value="1"/>
</dbReference>
<comment type="caution">
    <text evidence="2">The sequence shown here is derived from an EMBL/GenBank/DDBJ whole genome shotgun (WGS) entry which is preliminary data.</text>
</comment>
<dbReference type="SUPFAM" id="SSF51445">
    <property type="entry name" value="(Trans)glycosidases"/>
    <property type="match status" value="1"/>
</dbReference>
<dbReference type="Gene3D" id="3.10.50.10">
    <property type="match status" value="1"/>
</dbReference>
<dbReference type="InterPro" id="IPR050314">
    <property type="entry name" value="Glycosyl_Hydrlase_18"/>
</dbReference>
<dbReference type="GO" id="GO:0005975">
    <property type="term" value="P:carbohydrate metabolic process"/>
    <property type="evidence" value="ECO:0007669"/>
    <property type="project" value="InterPro"/>
</dbReference>
<dbReference type="Gene3D" id="3.20.20.80">
    <property type="entry name" value="Glycosidases"/>
    <property type="match status" value="1"/>
</dbReference>
<dbReference type="SUPFAM" id="SSF54556">
    <property type="entry name" value="Chitinase insertion domain"/>
    <property type="match status" value="1"/>
</dbReference>
<dbReference type="AlphaFoldDB" id="A0A8S3J8X8"/>
<dbReference type="Pfam" id="PF00704">
    <property type="entry name" value="Glyco_hydro_18"/>
    <property type="match status" value="1"/>
</dbReference>
<dbReference type="InterPro" id="IPR017853">
    <property type="entry name" value="GH"/>
</dbReference>
<dbReference type="Proteomes" id="UP000681720">
    <property type="component" value="Unassembled WGS sequence"/>
</dbReference>
<evidence type="ECO:0000313" key="2">
    <source>
        <dbReference type="EMBL" id="CAF5212894.1"/>
    </source>
</evidence>
<dbReference type="InterPro" id="IPR011583">
    <property type="entry name" value="Chitinase_II/V-like_cat"/>
</dbReference>
<organism evidence="2 3">
    <name type="scientific">Rotaria magnacalcarata</name>
    <dbReference type="NCBI Taxonomy" id="392030"/>
    <lineage>
        <taxon>Eukaryota</taxon>
        <taxon>Metazoa</taxon>
        <taxon>Spiralia</taxon>
        <taxon>Gnathifera</taxon>
        <taxon>Rotifera</taxon>
        <taxon>Eurotatoria</taxon>
        <taxon>Bdelloidea</taxon>
        <taxon>Philodinida</taxon>
        <taxon>Philodinidae</taxon>
        <taxon>Rotaria</taxon>
    </lineage>
</organism>
<dbReference type="InterPro" id="IPR001223">
    <property type="entry name" value="Glyco_hydro18_cat"/>
</dbReference>
<feature type="non-terminal residue" evidence="2">
    <location>
        <position position="197"/>
    </location>
</feature>
<gene>
    <name evidence="2" type="ORF">GIL414_LOCUS80440</name>
</gene>
<evidence type="ECO:0000259" key="1">
    <source>
        <dbReference type="PROSITE" id="PS51910"/>
    </source>
</evidence>
<name>A0A8S3J8X8_9BILA</name>
<evidence type="ECO:0000313" key="3">
    <source>
        <dbReference type="Proteomes" id="UP000681720"/>
    </source>
</evidence>
<protein>
    <recommendedName>
        <fullName evidence="1">GH18 domain-containing protein</fullName>
    </recommendedName>
</protein>
<dbReference type="InterPro" id="IPR029070">
    <property type="entry name" value="Chitinase_insertion_sf"/>
</dbReference>
<accession>A0A8S3J8X8</accession>
<dbReference type="GO" id="GO:0008061">
    <property type="term" value="F:chitin binding"/>
    <property type="evidence" value="ECO:0007669"/>
    <property type="project" value="InterPro"/>
</dbReference>
<sequence>MDLSGMSTYLDWINVMTYDFHGGWDTKTGHNAPMYKNDAETATDISPSFIKSRYNCHAAIQAYIAANVPRSKLIMGLGLYGRGWQGITSTAQNGFSQPASSQLPMGTWENGIFDYDHLKKSFLPTYTRYWDDASKVPFLFNPSTGIWISYDDLESISLKNNYIKQEQLGGAMFWELSGDRSAELVGATFAALTNGQT</sequence>
<proteinExistence type="predicted"/>
<dbReference type="PROSITE" id="PS51910">
    <property type="entry name" value="GH18_2"/>
    <property type="match status" value="1"/>
</dbReference>
<dbReference type="PANTHER" id="PTHR11177">
    <property type="entry name" value="CHITINASE"/>
    <property type="match status" value="1"/>
</dbReference>
<dbReference type="EMBL" id="CAJOBJ010354881">
    <property type="protein sequence ID" value="CAF5212894.1"/>
    <property type="molecule type" value="Genomic_DNA"/>
</dbReference>
<feature type="domain" description="GH18" evidence="1">
    <location>
        <begin position="1"/>
        <end position="195"/>
    </location>
</feature>
<dbReference type="SMART" id="SM00636">
    <property type="entry name" value="Glyco_18"/>
    <property type="match status" value="1"/>
</dbReference>